<gene>
    <name evidence="1" type="ORF">PNEG_01402</name>
</gene>
<organism evidence="1 2">
    <name type="scientific">Pneumocystis murina (strain B123)</name>
    <name type="common">Mouse pneumocystis pneumonia agent</name>
    <name type="synonym">Pneumocystis carinii f. sp. muris</name>
    <dbReference type="NCBI Taxonomy" id="1069680"/>
    <lineage>
        <taxon>Eukaryota</taxon>
        <taxon>Fungi</taxon>
        <taxon>Dikarya</taxon>
        <taxon>Ascomycota</taxon>
        <taxon>Taphrinomycotina</taxon>
        <taxon>Pneumocystomycetes</taxon>
        <taxon>Pneumocystaceae</taxon>
        <taxon>Pneumocystis</taxon>
    </lineage>
</organism>
<dbReference type="VEuPathDB" id="FungiDB:PNEG_01402"/>
<dbReference type="EMBL" id="AFWA02000004">
    <property type="protein sequence ID" value="EMR10124.1"/>
    <property type="molecule type" value="Genomic_DNA"/>
</dbReference>
<evidence type="ECO:0000313" key="1">
    <source>
        <dbReference type="EMBL" id="EMR10124.1"/>
    </source>
</evidence>
<dbReference type="AlphaFoldDB" id="M7PI33"/>
<reference evidence="2" key="1">
    <citation type="journal article" date="2016" name="Nat. Commun.">
        <title>Genome analysis of three Pneumocystis species reveals adaptation mechanisms to life exclusively in mammalian hosts.</title>
        <authorList>
            <person name="Ma L."/>
            <person name="Chen Z."/>
            <person name="Huang D.W."/>
            <person name="Kutty G."/>
            <person name="Ishihara M."/>
            <person name="Wang H."/>
            <person name="Abouelleil A."/>
            <person name="Bishop L."/>
            <person name="Davey E."/>
            <person name="Deng R."/>
            <person name="Deng X."/>
            <person name="Fan L."/>
            <person name="Fantoni G."/>
            <person name="Fitzgerald M."/>
            <person name="Gogineni E."/>
            <person name="Goldberg J.M."/>
            <person name="Handley G."/>
            <person name="Hu X."/>
            <person name="Huber C."/>
            <person name="Jiao X."/>
            <person name="Jones K."/>
            <person name="Levin J.Z."/>
            <person name="Liu Y."/>
            <person name="Macdonald P."/>
            <person name="Melnikov A."/>
            <person name="Raley C."/>
            <person name="Sassi M."/>
            <person name="Sherman B.T."/>
            <person name="Song X."/>
            <person name="Sykes S."/>
            <person name="Tran B."/>
            <person name="Walsh L."/>
            <person name="Xia Y."/>
            <person name="Yang J."/>
            <person name="Young S."/>
            <person name="Zeng Q."/>
            <person name="Zheng X."/>
            <person name="Stephens R."/>
            <person name="Nusbaum C."/>
            <person name="Birren B.W."/>
            <person name="Azadi P."/>
            <person name="Lempicki R.A."/>
            <person name="Cuomo C.A."/>
            <person name="Kovacs J.A."/>
        </authorList>
    </citation>
    <scope>NUCLEOTIDE SEQUENCE [LARGE SCALE GENOMIC DNA]</scope>
    <source>
        <strain evidence="2">B123</strain>
    </source>
</reference>
<accession>M7PI33</accession>
<dbReference type="GeneID" id="19895099"/>
<sequence>MECELYGSCCLFRWLRRFYQRIKDRQTEKKFQAGMKYSEYGTQMENELTRTSKKAEHISDIVVYRYREKNDIQDDEKKETLSYEQTSFPQEKMTEMRVLPNNALTGFQSLETDQLSCGIITFPEAKSIDPSSHFVSYAASDDTISFTHLSNNKYVQDRCRISMDTNASIRALAPSRQSSYSSLSSAWTGSKLGLSFLSEAMMMVH</sequence>
<dbReference type="OrthoDB" id="5390221at2759"/>
<proteinExistence type="predicted"/>
<protein>
    <submittedName>
        <fullName evidence="1">Uncharacterized protein</fullName>
    </submittedName>
</protein>
<keyword evidence="2" id="KW-1185">Reference proteome</keyword>
<dbReference type="RefSeq" id="XP_007873338.1">
    <property type="nucleotide sequence ID" value="XM_007875147.1"/>
</dbReference>
<dbReference type="HOGENOM" id="CLU_1338002_0_0_1"/>
<comment type="caution">
    <text evidence="1">The sequence shown here is derived from an EMBL/GenBank/DDBJ whole genome shotgun (WGS) entry which is preliminary data.</text>
</comment>
<dbReference type="Proteomes" id="UP000011958">
    <property type="component" value="Unassembled WGS sequence"/>
</dbReference>
<evidence type="ECO:0000313" key="2">
    <source>
        <dbReference type="Proteomes" id="UP000011958"/>
    </source>
</evidence>
<name>M7PI33_PNEMU</name>